<keyword evidence="2" id="KW-1185">Reference proteome</keyword>
<accession>A0A514CGU8</accession>
<dbReference type="Pfam" id="PF17170">
    <property type="entry name" value="DUF5128"/>
    <property type="match status" value="1"/>
</dbReference>
<evidence type="ECO:0000313" key="1">
    <source>
        <dbReference type="EMBL" id="QDH79041.1"/>
    </source>
</evidence>
<dbReference type="AlphaFoldDB" id="A0A514CGU8"/>
<dbReference type="RefSeq" id="WP_141614293.1">
    <property type="nucleotide sequence ID" value="NZ_CP041253.1"/>
</dbReference>
<dbReference type="KEGG" id="echi:FKX85_08320"/>
<sequence length="394" mass="46192">MKSYTIIWGFALLFCIGGFSCNSSKKPTNDTETISLSEHRSMKMSQIFSEIDYIELPNHFNFFFVDKILYLDGQYFFCDFGHTYKIAILNQDFNLTATIEAYGEGPGEYQYISDACINASKKTIEIISGNKLLRYDLDGDFKEEIKFPFIISKLEHHEGDHYIIHIHPGVKSSFANNDKELSHHLLFQWNSKTNALTPILTNPYDKPLPFITEHHNLKKAGNNYFFTKTFTDTIYWIKDTTVQQKYHLDFKGKMLPLERLQENDMVEFLNNPTTRERYIVHRANIFVNQDYLITSYTEKNNYGTVIYDRKSHLSISASRFENDIDFGLDYFYPRFLQGNIVFNSYPPDLLMEHYNENSDQLAEVDNPFTRLAKNLNRDSGRILALYHLKKRSQN</sequence>
<proteinExistence type="predicted"/>
<reference evidence="1 2" key="1">
    <citation type="submission" date="2019-06" db="EMBL/GenBank/DDBJ databases">
        <title>Echinicola alkalisoli sp. nov. isolated from saline soil.</title>
        <authorList>
            <person name="Sun J.-Q."/>
            <person name="Xu L."/>
        </authorList>
    </citation>
    <scope>NUCLEOTIDE SEQUENCE [LARGE SCALE GENOMIC DNA]</scope>
    <source>
        <strain evidence="1 2">LN3S3</strain>
    </source>
</reference>
<protein>
    <submittedName>
        <fullName evidence="1">6-bladed beta-propeller</fullName>
    </submittedName>
</protein>
<organism evidence="1 2">
    <name type="scientific">Echinicola soli</name>
    <dbReference type="NCBI Taxonomy" id="2591634"/>
    <lineage>
        <taxon>Bacteria</taxon>
        <taxon>Pseudomonadati</taxon>
        <taxon>Bacteroidota</taxon>
        <taxon>Cytophagia</taxon>
        <taxon>Cytophagales</taxon>
        <taxon>Cyclobacteriaceae</taxon>
        <taxon>Echinicola</taxon>
    </lineage>
</organism>
<dbReference type="OrthoDB" id="818842at2"/>
<evidence type="ECO:0000313" key="2">
    <source>
        <dbReference type="Proteomes" id="UP000316614"/>
    </source>
</evidence>
<dbReference type="Proteomes" id="UP000316614">
    <property type="component" value="Chromosome"/>
</dbReference>
<name>A0A514CGU8_9BACT</name>
<dbReference type="PROSITE" id="PS51257">
    <property type="entry name" value="PROKAR_LIPOPROTEIN"/>
    <property type="match status" value="1"/>
</dbReference>
<gene>
    <name evidence="1" type="ORF">FKX85_08320</name>
</gene>
<dbReference type="EMBL" id="CP041253">
    <property type="protein sequence ID" value="QDH79041.1"/>
    <property type="molecule type" value="Genomic_DNA"/>
</dbReference>